<dbReference type="AlphaFoldDB" id="A0A0E2B095"/>
<protein>
    <submittedName>
        <fullName evidence="1">Uncharacterized protein</fullName>
    </submittedName>
</protein>
<accession>A0A0E2B095</accession>
<dbReference type="RefSeq" id="WP_004766076.1">
    <property type="nucleotide sequence ID" value="NZ_AHMY02000051.1"/>
</dbReference>
<organism evidence="1 2">
    <name type="scientific">Leptospira kirschneri str. H1</name>
    <dbReference type="NCBI Taxonomy" id="1049966"/>
    <lineage>
        <taxon>Bacteria</taxon>
        <taxon>Pseudomonadati</taxon>
        <taxon>Spirochaetota</taxon>
        <taxon>Spirochaetia</taxon>
        <taxon>Leptospirales</taxon>
        <taxon>Leptospiraceae</taxon>
        <taxon>Leptospira</taxon>
    </lineage>
</organism>
<reference evidence="1 2" key="1">
    <citation type="submission" date="2012-10" db="EMBL/GenBank/DDBJ databases">
        <authorList>
            <person name="Harkins D.M."/>
            <person name="Durkin A.S."/>
            <person name="Brinkac L.M."/>
            <person name="Selengut J.D."/>
            <person name="Sanka R."/>
            <person name="DePew J."/>
            <person name="Purushe J."/>
            <person name="Peacock S.J."/>
            <person name="Thaipadungpanit J."/>
            <person name="Wuthiekanun V.W."/>
            <person name="Day N.P."/>
            <person name="Vinetz J.M."/>
            <person name="Sutton G.G."/>
            <person name="Nelson W.C."/>
            <person name="Fouts D.E."/>
        </authorList>
    </citation>
    <scope>NUCLEOTIDE SEQUENCE [LARGE SCALE GENOMIC DNA]</scope>
    <source>
        <strain evidence="1 2">H1</strain>
    </source>
</reference>
<evidence type="ECO:0000313" key="1">
    <source>
        <dbReference type="EMBL" id="EKO14650.1"/>
    </source>
</evidence>
<gene>
    <name evidence="1" type="ORF">LEP1GSC081_1590</name>
</gene>
<comment type="caution">
    <text evidence="1">The sequence shown here is derived from an EMBL/GenBank/DDBJ whole genome shotgun (WGS) entry which is preliminary data.</text>
</comment>
<name>A0A0E2B095_9LEPT</name>
<proteinExistence type="predicted"/>
<dbReference type="EMBL" id="AHMY02000051">
    <property type="protein sequence ID" value="EKO14650.1"/>
    <property type="molecule type" value="Genomic_DNA"/>
</dbReference>
<sequence>MWEFLHFKNRFAKFKSQLFQKNESLESIHHVNQMLSMVSTNCYIVNVRTLMRRNLFYARETYESVGATHFYFELLEVLSL</sequence>
<dbReference type="Proteomes" id="UP000006253">
    <property type="component" value="Unassembled WGS sequence"/>
</dbReference>
<evidence type="ECO:0000313" key="2">
    <source>
        <dbReference type="Proteomes" id="UP000006253"/>
    </source>
</evidence>